<dbReference type="AlphaFoldDB" id="X1CHF6"/>
<dbReference type="Pfam" id="PF00071">
    <property type="entry name" value="Ras"/>
    <property type="match status" value="1"/>
</dbReference>
<feature type="non-terminal residue" evidence="1">
    <location>
        <position position="1"/>
    </location>
</feature>
<gene>
    <name evidence="1" type="ORF">S01H4_29876</name>
</gene>
<reference evidence="1" key="1">
    <citation type="journal article" date="2014" name="Front. Microbiol.">
        <title>High frequency of phylogenetically diverse reductive dehalogenase-homologous genes in deep subseafloor sedimentary metagenomes.</title>
        <authorList>
            <person name="Kawai M."/>
            <person name="Futagami T."/>
            <person name="Toyoda A."/>
            <person name="Takaki Y."/>
            <person name="Nishi S."/>
            <person name="Hori S."/>
            <person name="Arai W."/>
            <person name="Tsubouchi T."/>
            <person name="Morono Y."/>
            <person name="Uchiyama I."/>
            <person name="Ito T."/>
            <person name="Fujiyama A."/>
            <person name="Inagaki F."/>
            <person name="Takami H."/>
        </authorList>
    </citation>
    <scope>NUCLEOTIDE SEQUENCE</scope>
    <source>
        <strain evidence="1">Expedition CK06-06</strain>
    </source>
</reference>
<dbReference type="InterPro" id="IPR001806">
    <property type="entry name" value="Small_GTPase"/>
</dbReference>
<dbReference type="SUPFAM" id="SSF52540">
    <property type="entry name" value="P-loop containing nucleoside triphosphate hydrolases"/>
    <property type="match status" value="1"/>
</dbReference>
<dbReference type="EMBL" id="BART01015375">
    <property type="protein sequence ID" value="GAG83671.1"/>
    <property type="molecule type" value="Genomic_DNA"/>
</dbReference>
<proteinExistence type="predicted"/>
<sequence length="114" mass="13097">KTINGNALKDMENDTYKKGFLIEMEDIRNVDSKLINGKADIEKWANFESKCLLHGQYMFKIIEIGDSTVGKTAIKVRFTDNYFKKDLKTTPVSITQQYNEIGPRGCLHTPINFF</sequence>
<organism evidence="1">
    <name type="scientific">marine sediment metagenome</name>
    <dbReference type="NCBI Taxonomy" id="412755"/>
    <lineage>
        <taxon>unclassified sequences</taxon>
        <taxon>metagenomes</taxon>
        <taxon>ecological metagenomes</taxon>
    </lineage>
</organism>
<accession>X1CHF6</accession>
<comment type="caution">
    <text evidence="1">The sequence shown here is derived from an EMBL/GenBank/DDBJ whole genome shotgun (WGS) entry which is preliminary data.</text>
</comment>
<name>X1CHF6_9ZZZZ</name>
<dbReference type="InterPro" id="IPR027417">
    <property type="entry name" value="P-loop_NTPase"/>
</dbReference>
<protein>
    <submittedName>
        <fullName evidence="1">Uncharacterized protein</fullName>
    </submittedName>
</protein>
<evidence type="ECO:0000313" key="1">
    <source>
        <dbReference type="EMBL" id="GAG83671.1"/>
    </source>
</evidence>
<dbReference type="GO" id="GO:0005525">
    <property type="term" value="F:GTP binding"/>
    <property type="evidence" value="ECO:0007669"/>
    <property type="project" value="InterPro"/>
</dbReference>
<dbReference type="Gene3D" id="3.40.50.300">
    <property type="entry name" value="P-loop containing nucleotide triphosphate hydrolases"/>
    <property type="match status" value="1"/>
</dbReference>
<dbReference type="GO" id="GO:0003924">
    <property type="term" value="F:GTPase activity"/>
    <property type="evidence" value="ECO:0007669"/>
    <property type="project" value="InterPro"/>
</dbReference>